<name>A0A2G3NXE7_STRMC</name>
<reference evidence="1 2" key="1">
    <citation type="submission" date="2017-10" db="EMBL/GenBank/DDBJ databases">
        <title>Whole-genome sequence of three Streptococcus macedonicus strains isolated from Italian cheeses of the Veneto region.</title>
        <authorList>
            <person name="Treu L."/>
            <person name="De Diego-Diaz B."/>
            <person name="Papadimitriou K."/>
            <person name="Tsakalidou E."/>
            <person name="Corich V."/>
            <person name="Giacomini A."/>
        </authorList>
    </citation>
    <scope>NUCLEOTIDE SEQUENCE [LARGE SCALE GENOMIC DNA]</scope>
    <source>
        <strain evidence="1 2">27MV</strain>
    </source>
</reference>
<dbReference type="AlphaFoldDB" id="A0A2G3NXE7"/>
<evidence type="ECO:0008006" key="3">
    <source>
        <dbReference type="Google" id="ProtNLM"/>
    </source>
</evidence>
<gene>
    <name evidence="1" type="ORF">CS010_02265</name>
</gene>
<evidence type="ECO:0000313" key="1">
    <source>
        <dbReference type="EMBL" id="PHV58230.1"/>
    </source>
</evidence>
<proteinExistence type="predicted"/>
<sequence>PVVPKFVADWVDNSREYSFDFDEWFDYENQPPKVYCWLNPENKRQAELNALALITLIVNGANAVEVEQEKLYTVEIPDPNSYCDYRYLSRNDNGICLDASNDTKWKQKKKNQFTESEIKQDFDWAWQFAKEVEE</sequence>
<dbReference type="Pfam" id="PF07852">
    <property type="entry name" value="DUF1642"/>
    <property type="match status" value="1"/>
</dbReference>
<comment type="caution">
    <text evidence="1">The sequence shown here is derived from an EMBL/GenBank/DDBJ whole genome shotgun (WGS) entry which is preliminary data.</text>
</comment>
<protein>
    <recommendedName>
        <fullName evidence="3">DUF1642 domain-containing protein</fullName>
    </recommendedName>
</protein>
<feature type="non-terminal residue" evidence="1">
    <location>
        <position position="1"/>
    </location>
</feature>
<dbReference type="InterPro" id="IPR012865">
    <property type="entry name" value="DUF1642"/>
</dbReference>
<evidence type="ECO:0000313" key="2">
    <source>
        <dbReference type="Proteomes" id="UP000222913"/>
    </source>
</evidence>
<dbReference type="Proteomes" id="UP000222913">
    <property type="component" value="Unassembled WGS sequence"/>
</dbReference>
<accession>A0A2G3NXE7</accession>
<organism evidence="1 2">
    <name type="scientific">Streptococcus macedonicus</name>
    <name type="common">Streptococcus gallolyticus macedonicus</name>
    <dbReference type="NCBI Taxonomy" id="59310"/>
    <lineage>
        <taxon>Bacteria</taxon>
        <taxon>Bacillati</taxon>
        <taxon>Bacillota</taxon>
        <taxon>Bacilli</taxon>
        <taxon>Lactobacillales</taxon>
        <taxon>Streptococcaceae</taxon>
        <taxon>Streptococcus</taxon>
    </lineage>
</organism>
<dbReference type="RefSeq" id="WP_099390385.1">
    <property type="nucleotide sequence ID" value="NZ_PEBM01000018.1"/>
</dbReference>
<dbReference type="EMBL" id="PEBM01000018">
    <property type="protein sequence ID" value="PHV58230.1"/>
    <property type="molecule type" value="Genomic_DNA"/>
</dbReference>